<dbReference type="GO" id="GO:0005743">
    <property type="term" value="C:mitochondrial inner membrane"/>
    <property type="evidence" value="ECO:0007669"/>
    <property type="project" value="TreeGrafter"/>
</dbReference>
<dbReference type="GO" id="GO:0032979">
    <property type="term" value="P:protein insertion into mitochondrial inner membrane from matrix"/>
    <property type="evidence" value="ECO:0007669"/>
    <property type="project" value="TreeGrafter"/>
</dbReference>
<dbReference type="WBParaSite" id="ACRNAN_scaffold5048.g32402.t1">
    <property type="protein sequence ID" value="ACRNAN_scaffold5048.g32402.t1"/>
    <property type="gene ID" value="ACRNAN_scaffold5048.g32402"/>
</dbReference>
<keyword evidence="3 5" id="KW-1133">Transmembrane helix</keyword>
<evidence type="ECO:0000256" key="2">
    <source>
        <dbReference type="ARBA" id="ARBA00022692"/>
    </source>
</evidence>
<reference evidence="7" key="1">
    <citation type="submission" date="2022-11" db="UniProtKB">
        <authorList>
            <consortium name="WormBaseParasite"/>
        </authorList>
    </citation>
    <scope>IDENTIFICATION</scope>
</reference>
<dbReference type="InterPro" id="IPR001708">
    <property type="entry name" value="YidC/ALB3/OXA1/COX18"/>
</dbReference>
<evidence type="ECO:0000256" key="1">
    <source>
        <dbReference type="ARBA" id="ARBA00004141"/>
    </source>
</evidence>
<evidence type="ECO:0000256" key="4">
    <source>
        <dbReference type="ARBA" id="ARBA00023136"/>
    </source>
</evidence>
<evidence type="ECO:0000313" key="6">
    <source>
        <dbReference type="Proteomes" id="UP000887540"/>
    </source>
</evidence>
<evidence type="ECO:0000256" key="3">
    <source>
        <dbReference type="ARBA" id="ARBA00022989"/>
    </source>
</evidence>
<organism evidence="6 7">
    <name type="scientific">Acrobeloides nanus</name>
    <dbReference type="NCBI Taxonomy" id="290746"/>
    <lineage>
        <taxon>Eukaryota</taxon>
        <taxon>Metazoa</taxon>
        <taxon>Ecdysozoa</taxon>
        <taxon>Nematoda</taxon>
        <taxon>Chromadorea</taxon>
        <taxon>Rhabditida</taxon>
        <taxon>Tylenchina</taxon>
        <taxon>Cephalobomorpha</taxon>
        <taxon>Cephaloboidea</taxon>
        <taxon>Cephalobidae</taxon>
        <taxon>Acrobeloides</taxon>
    </lineage>
</organism>
<keyword evidence="2 5" id="KW-0812">Transmembrane</keyword>
<dbReference type="PANTHER" id="PTHR12428:SF65">
    <property type="entry name" value="CYTOCHROME C OXIDASE ASSEMBLY PROTEIN COX18, MITOCHONDRIAL"/>
    <property type="match status" value="1"/>
</dbReference>
<sequence length="222" mass="25658">MMRLFEETHVGLHLPWWQTFIFATVLVRVCFFGMSMIMAIPFNKQGKLHAAENMYHFIDLCSVVLPIWAIVKMNALEYPGLAHGGTLWFENLMQIDRYLVFPVTGVAIVFLSFSLDRKYIKINMDKLGDPPSKFFHKWFLINTAICLPILMGTMYLSAGASLSFLTSSVCAPFFLALRGHYAKEQNYQTREDMLNMMKLHFKGEPIPPKKKLPKRVQEIIKK</sequence>
<dbReference type="Proteomes" id="UP000887540">
    <property type="component" value="Unplaced"/>
</dbReference>
<protein>
    <submittedName>
        <fullName evidence="7">Uncharacterized protein</fullName>
    </submittedName>
</protein>
<evidence type="ECO:0000313" key="7">
    <source>
        <dbReference type="WBParaSite" id="ACRNAN_scaffold5048.g32402.t1"/>
    </source>
</evidence>
<dbReference type="AlphaFoldDB" id="A0A914E053"/>
<evidence type="ECO:0000256" key="5">
    <source>
        <dbReference type="SAM" id="Phobius"/>
    </source>
</evidence>
<feature type="transmembrane region" description="Helical" evidence="5">
    <location>
        <begin position="20"/>
        <end position="42"/>
    </location>
</feature>
<accession>A0A914E053</accession>
<dbReference type="PANTHER" id="PTHR12428">
    <property type="entry name" value="OXA1"/>
    <property type="match status" value="1"/>
</dbReference>
<feature type="transmembrane region" description="Helical" evidence="5">
    <location>
        <begin position="162"/>
        <end position="181"/>
    </location>
</feature>
<dbReference type="GO" id="GO:0032977">
    <property type="term" value="F:membrane insertase activity"/>
    <property type="evidence" value="ECO:0007669"/>
    <property type="project" value="InterPro"/>
</dbReference>
<name>A0A914E053_9BILA</name>
<feature type="transmembrane region" description="Helical" evidence="5">
    <location>
        <begin position="135"/>
        <end position="156"/>
    </location>
</feature>
<keyword evidence="4 5" id="KW-0472">Membrane</keyword>
<feature type="transmembrane region" description="Helical" evidence="5">
    <location>
        <begin position="54"/>
        <end position="71"/>
    </location>
</feature>
<proteinExistence type="predicted"/>
<feature type="transmembrane region" description="Helical" evidence="5">
    <location>
        <begin position="98"/>
        <end position="115"/>
    </location>
</feature>
<comment type="subcellular location">
    <subcellularLocation>
        <location evidence="1">Membrane</location>
        <topology evidence="1">Multi-pass membrane protein</topology>
    </subcellularLocation>
</comment>
<keyword evidence="6" id="KW-1185">Reference proteome</keyword>